<reference evidence="1 2" key="1">
    <citation type="submission" date="2018-06" db="EMBL/GenBank/DDBJ databases">
        <authorList>
            <consortium name="Pathogen Informatics"/>
            <person name="Doyle S."/>
        </authorList>
    </citation>
    <scope>NUCLEOTIDE SEQUENCE [LARGE SCALE GENOMIC DNA]</scope>
    <source>
        <strain evidence="1 2">NCTC9381</strain>
    </source>
</reference>
<dbReference type="EMBL" id="UGSO01000001">
    <property type="protein sequence ID" value="SUB17657.1"/>
    <property type="molecule type" value="Genomic_DNA"/>
</dbReference>
<evidence type="ECO:0000313" key="2">
    <source>
        <dbReference type="Proteomes" id="UP000254640"/>
    </source>
</evidence>
<gene>
    <name evidence="1" type="ORF">NCTC9381_03587</name>
</gene>
<sequence length="119" mass="12808">MLAICFKQVVALEMVIRIAGAIEVDLYRFRIEVSAILEFNSGTQFDGVGQAVGAGLIALSQHVSELHLFIKAKQALIEGFRDSLRQRVVGVIGIESGEVGRDGNHRILCCPGGQCHCAA</sequence>
<dbReference type="Proteomes" id="UP000254640">
    <property type="component" value="Unassembled WGS sequence"/>
</dbReference>
<name>A0A379AIK6_ENTAG</name>
<evidence type="ECO:0000313" key="1">
    <source>
        <dbReference type="EMBL" id="SUB17657.1"/>
    </source>
</evidence>
<dbReference type="AlphaFoldDB" id="A0A379AIK6"/>
<organism evidence="1 2">
    <name type="scientific">Enterobacter agglomerans</name>
    <name type="common">Erwinia herbicola</name>
    <name type="synonym">Pantoea agglomerans</name>
    <dbReference type="NCBI Taxonomy" id="549"/>
    <lineage>
        <taxon>Bacteria</taxon>
        <taxon>Pseudomonadati</taxon>
        <taxon>Pseudomonadota</taxon>
        <taxon>Gammaproteobacteria</taxon>
        <taxon>Enterobacterales</taxon>
        <taxon>Erwiniaceae</taxon>
        <taxon>Pantoea</taxon>
        <taxon>Pantoea agglomerans group</taxon>
    </lineage>
</organism>
<accession>A0A379AIK6</accession>
<keyword evidence="2" id="KW-1185">Reference proteome</keyword>
<protein>
    <submittedName>
        <fullName evidence="1">Uncharacterized protein</fullName>
    </submittedName>
</protein>
<proteinExistence type="predicted"/>